<name>A0A0F9SU97_9ZZZZ</name>
<comment type="caution">
    <text evidence="1">The sequence shown here is derived from an EMBL/GenBank/DDBJ whole genome shotgun (WGS) entry which is preliminary data.</text>
</comment>
<protein>
    <submittedName>
        <fullName evidence="1">Uncharacterized protein</fullName>
    </submittedName>
</protein>
<reference evidence="1" key="1">
    <citation type="journal article" date="2015" name="Nature">
        <title>Complex archaea that bridge the gap between prokaryotes and eukaryotes.</title>
        <authorList>
            <person name="Spang A."/>
            <person name="Saw J.H."/>
            <person name="Jorgensen S.L."/>
            <person name="Zaremba-Niedzwiedzka K."/>
            <person name="Martijn J."/>
            <person name="Lind A.E."/>
            <person name="van Eijk R."/>
            <person name="Schleper C."/>
            <person name="Guy L."/>
            <person name="Ettema T.J."/>
        </authorList>
    </citation>
    <scope>NUCLEOTIDE SEQUENCE</scope>
</reference>
<dbReference type="AlphaFoldDB" id="A0A0F9SU97"/>
<sequence length="66" mass="7755">MYRLYEDDGYNIVAEEVEPTECYWCLDGEVPDEAEMPFLFCAKHLVICEFVLDKAGLHPKRSEPLW</sequence>
<organism evidence="1">
    <name type="scientific">marine sediment metagenome</name>
    <dbReference type="NCBI Taxonomy" id="412755"/>
    <lineage>
        <taxon>unclassified sequences</taxon>
        <taxon>metagenomes</taxon>
        <taxon>ecological metagenomes</taxon>
    </lineage>
</organism>
<dbReference type="EMBL" id="LAZR01000403">
    <property type="protein sequence ID" value="KKN70424.1"/>
    <property type="molecule type" value="Genomic_DNA"/>
</dbReference>
<gene>
    <name evidence="1" type="ORF">LCGC14_0431190</name>
</gene>
<accession>A0A0F9SU97</accession>
<evidence type="ECO:0000313" key="1">
    <source>
        <dbReference type="EMBL" id="KKN70424.1"/>
    </source>
</evidence>
<proteinExistence type="predicted"/>